<sequence length="66" mass="7527">MSQYLLGASKAKILIDNSARMLRREEKDCQPATCLISQHFGMNFNHPSTCEVLTREAFFGYTLLQT</sequence>
<reference evidence="1 2" key="1">
    <citation type="journal article" date="2017" name="Int. J. Syst. Evol. Microbiol.">
        <title>Rouxiella badensis sp. nov. and Rouxiella silvae sp. nov. isolated from peat bog soil in Germany and emendation of the genus description.</title>
        <authorList>
            <person name="Le Fleche-Mateos A."/>
            <person name="Kugler J.H."/>
            <person name="Hansen S.H."/>
            <person name="Syldatk C."/>
            <person name="Hausmann R."/>
            <person name="Lomprez F."/>
            <person name="Vandenbogaert M."/>
            <person name="Manuguerra J.C."/>
            <person name="Grimont P.A."/>
        </authorList>
    </citation>
    <scope>NUCLEOTIDE SEQUENCE [LARGE SCALE GENOMIC DNA]</scope>
    <source>
        <strain evidence="1 2">213</strain>
    </source>
</reference>
<dbReference type="EMBL" id="MRWD01000005">
    <property type="protein sequence ID" value="ORJ22655.1"/>
    <property type="molecule type" value="Genomic_DNA"/>
</dbReference>
<dbReference type="Proteomes" id="UP000192722">
    <property type="component" value="Unassembled WGS sequence"/>
</dbReference>
<keyword evidence="2" id="KW-1185">Reference proteome</keyword>
<organism evidence="1 2">
    <name type="scientific">Rouxiella silvae</name>
    <dbReference type="NCBI Taxonomy" id="1646373"/>
    <lineage>
        <taxon>Bacteria</taxon>
        <taxon>Pseudomonadati</taxon>
        <taxon>Pseudomonadota</taxon>
        <taxon>Gammaproteobacteria</taxon>
        <taxon>Enterobacterales</taxon>
        <taxon>Yersiniaceae</taxon>
        <taxon>Rouxiella</taxon>
    </lineage>
</organism>
<comment type="caution">
    <text evidence="1">The sequence shown here is derived from an EMBL/GenBank/DDBJ whole genome shotgun (WGS) entry which is preliminary data.</text>
</comment>
<evidence type="ECO:0000313" key="2">
    <source>
        <dbReference type="Proteomes" id="UP000192722"/>
    </source>
</evidence>
<evidence type="ECO:0000313" key="1">
    <source>
        <dbReference type="EMBL" id="ORJ22655.1"/>
    </source>
</evidence>
<proteinExistence type="predicted"/>
<name>A0ABX3U537_9GAMM</name>
<gene>
    <name evidence="1" type="ORF">BS639_03470</name>
</gene>
<protein>
    <submittedName>
        <fullName evidence="1">Uncharacterized protein</fullName>
    </submittedName>
</protein>
<accession>A0ABX3U537</accession>